<name>A0A0E9U8X0_ANGAN</name>
<dbReference type="EMBL" id="GBXM01046385">
    <property type="protein sequence ID" value="JAH62192.1"/>
    <property type="molecule type" value="Transcribed_RNA"/>
</dbReference>
<dbReference type="AlphaFoldDB" id="A0A0E9U8X0"/>
<accession>A0A0E9U8X0</accession>
<evidence type="ECO:0000313" key="1">
    <source>
        <dbReference type="EMBL" id="JAH62192.1"/>
    </source>
</evidence>
<proteinExistence type="predicted"/>
<protein>
    <submittedName>
        <fullName evidence="1">Uncharacterized protein</fullName>
    </submittedName>
</protein>
<reference evidence="1" key="1">
    <citation type="submission" date="2014-11" db="EMBL/GenBank/DDBJ databases">
        <authorList>
            <person name="Amaro Gonzalez C."/>
        </authorList>
    </citation>
    <scope>NUCLEOTIDE SEQUENCE</scope>
</reference>
<reference evidence="1" key="2">
    <citation type="journal article" date="2015" name="Fish Shellfish Immunol.">
        <title>Early steps in the European eel (Anguilla anguilla)-Vibrio vulnificus interaction in the gills: Role of the RtxA13 toxin.</title>
        <authorList>
            <person name="Callol A."/>
            <person name="Pajuelo D."/>
            <person name="Ebbesson L."/>
            <person name="Teles M."/>
            <person name="MacKenzie S."/>
            <person name="Amaro C."/>
        </authorList>
    </citation>
    <scope>NUCLEOTIDE SEQUENCE</scope>
</reference>
<sequence>MIYIPECTSVRSALLTITGYVQMDNTFIQSRTG</sequence>
<organism evidence="1">
    <name type="scientific">Anguilla anguilla</name>
    <name type="common">European freshwater eel</name>
    <name type="synonym">Muraena anguilla</name>
    <dbReference type="NCBI Taxonomy" id="7936"/>
    <lineage>
        <taxon>Eukaryota</taxon>
        <taxon>Metazoa</taxon>
        <taxon>Chordata</taxon>
        <taxon>Craniata</taxon>
        <taxon>Vertebrata</taxon>
        <taxon>Euteleostomi</taxon>
        <taxon>Actinopterygii</taxon>
        <taxon>Neopterygii</taxon>
        <taxon>Teleostei</taxon>
        <taxon>Anguilliformes</taxon>
        <taxon>Anguillidae</taxon>
        <taxon>Anguilla</taxon>
    </lineage>
</organism>